<dbReference type="EMBL" id="VZPE01000001">
    <property type="protein sequence ID" value="KAB0573421.1"/>
    <property type="molecule type" value="Genomic_DNA"/>
</dbReference>
<gene>
    <name evidence="1" type="ORF">F7Q93_02705</name>
</gene>
<dbReference type="AlphaFoldDB" id="A0A643F6H8"/>
<proteinExistence type="predicted"/>
<organism evidence="1">
    <name type="scientific">Brucella pituitosa</name>
    <dbReference type="NCBI Taxonomy" id="571256"/>
    <lineage>
        <taxon>Bacteria</taxon>
        <taxon>Pseudomonadati</taxon>
        <taxon>Pseudomonadota</taxon>
        <taxon>Alphaproteobacteria</taxon>
        <taxon>Hyphomicrobiales</taxon>
        <taxon>Brucellaceae</taxon>
        <taxon>Brucella/Ochrobactrum group</taxon>
        <taxon>Brucella</taxon>
    </lineage>
</organism>
<sequence length="61" mass="6928">MPSKELIEKVAYGDRTQAEALRIAYDRLKFLGWKFTHHDVGRVAKEIIEALNASPLGEQSE</sequence>
<comment type="caution">
    <text evidence="1">The sequence shown here is derived from an EMBL/GenBank/DDBJ whole genome shotgun (WGS) entry which is preliminary data.</text>
</comment>
<evidence type="ECO:0000313" key="1">
    <source>
        <dbReference type="EMBL" id="KAB0573421.1"/>
    </source>
</evidence>
<protein>
    <submittedName>
        <fullName evidence="1">Uncharacterized protein</fullName>
    </submittedName>
</protein>
<name>A0A643F6H8_9HYPH</name>
<reference evidence="1" key="1">
    <citation type="submission" date="2019-09" db="EMBL/GenBank/DDBJ databases">
        <title>Draft genome sequences of 48 bacterial type strains from the CCUG.</title>
        <authorList>
            <person name="Tunovic T."/>
            <person name="Pineiro-Iglesias B."/>
            <person name="Unosson C."/>
            <person name="Inganas E."/>
            <person name="Ohlen M."/>
            <person name="Cardew S."/>
            <person name="Jensie-Markopoulos S."/>
            <person name="Salva-Serra F."/>
            <person name="Jaen-Luchoro D."/>
            <person name="Karlsson R."/>
            <person name="Svensson-Stadler L."/>
            <person name="Chun J."/>
            <person name="Moore E."/>
        </authorList>
    </citation>
    <scope>NUCLEOTIDE SEQUENCE</scope>
    <source>
        <strain evidence="1">CCUG 50899</strain>
    </source>
</reference>
<dbReference type="RefSeq" id="WP_128093083.1">
    <property type="nucleotide sequence ID" value="NZ_JBHEEN010000001.1"/>
</dbReference>
<accession>A0A643F6H8</accession>